<dbReference type="RefSeq" id="WP_073171564.1">
    <property type="nucleotide sequence ID" value="NZ_FQVE01000001.1"/>
</dbReference>
<comment type="catalytic activity">
    <reaction evidence="5">
        <text>(6S)-5-formyl-5,6,7,8-tetrahydrofolate + ATP = (6R)-5,10-methenyltetrahydrofolate + ADP + phosphate</text>
        <dbReference type="Rhea" id="RHEA:10488"/>
        <dbReference type="ChEBI" id="CHEBI:30616"/>
        <dbReference type="ChEBI" id="CHEBI:43474"/>
        <dbReference type="ChEBI" id="CHEBI:57455"/>
        <dbReference type="ChEBI" id="CHEBI:57457"/>
        <dbReference type="ChEBI" id="CHEBI:456216"/>
        <dbReference type="EC" id="6.3.3.2"/>
    </reaction>
</comment>
<dbReference type="NCBIfam" id="TIGR02727">
    <property type="entry name" value="MTHFS_bact"/>
    <property type="match status" value="1"/>
</dbReference>
<evidence type="ECO:0000256" key="1">
    <source>
        <dbReference type="ARBA" id="ARBA00010638"/>
    </source>
</evidence>
<comment type="cofactor">
    <cofactor evidence="5">
        <name>Mg(2+)</name>
        <dbReference type="ChEBI" id="CHEBI:18420"/>
    </cofactor>
</comment>
<keyword evidence="6" id="KW-0436">Ligase</keyword>
<evidence type="ECO:0000313" key="7">
    <source>
        <dbReference type="Proteomes" id="UP000184108"/>
    </source>
</evidence>
<keyword evidence="3 4" id="KW-0067">ATP-binding</keyword>
<reference evidence="7" key="1">
    <citation type="submission" date="2016-11" db="EMBL/GenBank/DDBJ databases">
        <authorList>
            <person name="Varghese N."/>
            <person name="Submissions S."/>
        </authorList>
    </citation>
    <scope>NUCLEOTIDE SEQUENCE [LARGE SCALE GENOMIC DNA]</scope>
    <source>
        <strain evidence="7">YR203</strain>
    </source>
</reference>
<keyword evidence="5" id="KW-0479">Metal-binding</keyword>
<keyword evidence="2 4" id="KW-0547">Nucleotide-binding</keyword>
<dbReference type="InterPro" id="IPR037171">
    <property type="entry name" value="NagB/RpiA_transferase-like"/>
</dbReference>
<dbReference type="InterPro" id="IPR002698">
    <property type="entry name" value="FTHF_cligase"/>
</dbReference>
<dbReference type="SUPFAM" id="SSF100950">
    <property type="entry name" value="NagB/RpiA/CoA transferase-like"/>
    <property type="match status" value="1"/>
</dbReference>
<dbReference type="Gene3D" id="3.40.50.10420">
    <property type="entry name" value="NagB/RpiA/CoA transferase-like"/>
    <property type="match status" value="1"/>
</dbReference>
<feature type="binding site" evidence="4">
    <location>
        <begin position="131"/>
        <end position="139"/>
    </location>
    <ligand>
        <name>ATP</name>
        <dbReference type="ChEBI" id="CHEBI:30616"/>
    </ligand>
</feature>
<dbReference type="GO" id="GO:0009396">
    <property type="term" value="P:folic acid-containing compound biosynthetic process"/>
    <property type="evidence" value="ECO:0007669"/>
    <property type="project" value="TreeGrafter"/>
</dbReference>
<dbReference type="GO" id="GO:0005524">
    <property type="term" value="F:ATP binding"/>
    <property type="evidence" value="ECO:0007669"/>
    <property type="project" value="UniProtKB-KW"/>
</dbReference>
<accession>A0A1M4W2X4</accession>
<comment type="similarity">
    <text evidence="1 5">Belongs to the 5-formyltetrahydrofolate cyclo-ligase family.</text>
</comment>
<feature type="binding site" evidence="4">
    <location>
        <position position="56"/>
    </location>
    <ligand>
        <name>substrate</name>
    </ligand>
</feature>
<sequence length="191" mass="21914">MLKTDLRKKYIQKRKALSVDEALLLSEKIRESFLNYFKPLAGEKIHIFTPIEKFREINTQSFIEAFLVAGIRVFVPKVVGDHLISVEIFPNTEFETSSWGISEPVSNEDSGEYHFDYVITPLLYCDQNGNRVGYGKGFYDGFFQSISAASKKIGVNYFNPDEKIDDVWEHDIPMDYLVTPTEVLSFFSGVE</sequence>
<dbReference type="InterPro" id="IPR024185">
    <property type="entry name" value="FTHF_cligase-like_sf"/>
</dbReference>
<feature type="binding site" evidence="4">
    <location>
        <begin position="3"/>
        <end position="7"/>
    </location>
    <ligand>
        <name>ATP</name>
        <dbReference type="ChEBI" id="CHEBI:30616"/>
    </ligand>
</feature>
<dbReference type="AlphaFoldDB" id="A0A1M4W2X4"/>
<evidence type="ECO:0000256" key="5">
    <source>
        <dbReference type="RuleBase" id="RU361279"/>
    </source>
</evidence>
<organism evidence="6 7">
    <name type="scientific">Chryseobacterium vrystaatense</name>
    <dbReference type="NCBI Taxonomy" id="307480"/>
    <lineage>
        <taxon>Bacteria</taxon>
        <taxon>Pseudomonadati</taxon>
        <taxon>Bacteroidota</taxon>
        <taxon>Flavobacteriia</taxon>
        <taxon>Flavobacteriales</taxon>
        <taxon>Weeksellaceae</taxon>
        <taxon>Chryseobacterium group</taxon>
        <taxon>Chryseobacterium</taxon>
    </lineage>
</organism>
<gene>
    <name evidence="6" type="ORF">SAMN02787073_1052</name>
</gene>
<dbReference type="GO" id="GO:0046872">
    <property type="term" value="F:metal ion binding"/>
    <property type="evidence" value="ECO:0007669"/>
    <property type="project" value="UniProtKB-KW"/>
</dbReference>
<protein>
    <recommendedName>
        <fullName evidence="5">5-formyltetrahydrofolate cyclo-ligase</fullName>
        <ecNumber evidence="5">6.3.3.2</ecNumber>
    </recommendedName>
</protein>
<dbReference type="PANTHER" id="PTHR23407:SF1">
    <property type="entry name" value="5-FORMYLTETRAHYDROFOLATE CYCLO-LIGASE"/>
    <property type="match status" value="1"/>
</dbReference>
<dbReference type="Pfam" id="PF01812">
    <property type="entry name" value="5-FTHF_cyc-lig"/>
    <property type="match status" value="1"/>
</dbReference>
<evidence type="ECO:0000256" key="2">
    <source>
        <dbReference type="ARBA" id="ARBA00022741"/>
    </source>
</evidence>
<dbReference type="GO" id="GO:0035999">
    <property type="term" value="P:tetrahydrofolate interconversion"/>
    <property type="evidence" value="ECO:0007669"/>
    <property type="project" value="TreeGrafter"/>
</dbReference>
<evidence type="ECO:0000256" key="3">
    <source>
        <dbReference type="ARBA" id="ARBA00022840"/>
    </source>
</evidence>
<proteinExistence type="inferred from homology"/>
<dbReference type="EMBL" id="FQVE01000001">
    <property type="protein sequence ID" value="SHE75549.1"/>
    <property type="molecule type" value="Genomic_DNA"/>
</dbReference>
<dbReference type="PANTHER" id="PTHR23407">
    <property type="entry name" value="ATPASE INHIBITOR/5-FORMYLTETRAHYDROFOLATE CYCLO-LIGASE"/>
    <property type="match status" value="1"/>
</dbReference>
<name>A0A1M4W2X4_9FLAO</name>
<evidence type="ECO:0000313" key="6">
    <source>
        <dbReference type="EMBL" id="SHE75549.1"/>
    </source>
</evidence>
<dbReference type="PIRSF" id="PIRSF006806">
    <property type="entry name" value="FTHF_cligase"/>
    <property type="match status" value="1"/>
</dbReference>
<evidence type="ECO:0000256" key="4">
    <source>
        <dbReference type="PIRSR" id="PIRSR006806-1"/>
    </source>
</evidence>
<dbReference type="GO" id="GO:0030272">
    <property type="term" value="F:5-formyltetrahydrofolate cyclo-ligase activity"/>
    <property type="evidence" value="ECO:0007669"/>
    <property type="project" value="UniProtKB-EC"/>
</dbReference>
<dbReference type="Proteomes" id="UP000184108">
    <property type="component" value="Unassembled WGS sequence"/>
</dbReference>
<dbReference type="EC" id="6.3.3.2" evidence="5"/>
<keyword evidence="5" id="KW-0460">Magnesium</keyword>